<reference evidence="1 2" key="1">
    <citation type="journal article" date="2024" name="Chem. Sci.">
        <title>Discovery of megapolipeptins by genome mining of a Burkholderiales bacteria collection.</title>
        <authorList>
            <person name="Paulo B.S."/>
            <person name="Recchia M.J.J."/>
            <person name="Lee S."/>
            <person name="Fergusson C.H."/>
            <person name="Romanowski S.B."/>
            <person name="Hernandez A."/>
            <person name="Krull N."/>
            <person name="Liu D.Y."/>
            <person name="Cavanagh H."/>
            <person name="Bos A."/>
            <person name="Gray C.A."/>
            <person name="Murphy B.T."/>
            <person name="Linington R.G."/>
            <person name="Eustaquio A.S."/>
        </authorList>
    </citation>
    <scope>NUCLEOTIDE SEQUENCE [LARGE SCALE GENOMIC DNA]</scope>
    <source>
        <strain evidence="1 2">RL18-126-BIB-B</strain>
    </source>
</reference>
<name>A0ACC7NQ35_9BURK</name>
<sequence length="142" mass="15152">MRQLYDQRLVRRIPEPAAWPHVLQGLLNDKSATASLDILNDAIKQVRPDSSVAQELRHFTVAACAQLPLGASMAQYGFASRAEGGFTLPSIDPSKMARALPSASPGVLLGYASFPAVRSHVASTYPETVTLPPGVTLSVVVQ</sequence>
<comment type="caution">
    <text evidence="1">The sequence shown here is derived from an EMBL/GenBank/DDBJ whole genome shotgun (WGS) entry which is preliminary data.</text>
</comment>
<evidence type="ECO:0000313" key="1">
    <source>
        <dbReference type="EMBL" id="MFM0109150.1"/>
    </source>
</evidence>
<keyword evidence="2" id="KW-1185">Reference proteome</keyword>
<protein>
    <submittedName>
        <fullName evidence="1">Uncharacterized protein</fullName>
    </submittedName>
</protein>
<accession>A0ACC7NQ35</accession>
<proteinExistence type="predicted"/>
<evidence type="ECO:0000313" key="2">
    <source>
        <dbReference type="Proteomes" id="UP001629235"/>
    </source>
</evidence>
<organism evidence="1 2">
    <name type="scientific">Paraburkholderia rhynchosiae</name>
    <dbReference type="NCBI Taxonomy" id="487049"/>
    <lineage>
        <taxon>Bacteria</taxon>
        <taxon>Pseudomonadati</taxon>
        <taxon>Pseudomonadota</taxon>
        <taxon>Betaproteobacteria</taxon>
        <taxon>Burkholderiales</taxon>
        <taxon>Burkholderiaceae</taxon>
        <taxon>Paraburkholderia</taxon>
    </lineage>
</organism>
<gene>
    <name evidence="1" type="ORF">PQR01_38670</name>
</gene>
<dbReference type="Proteomes" id="UP001629235">
    <property type="component" value="Unassembled WGS sequence"/>
</dbReference>
<dbReference type="EMBL" id="JAQQDW010000172">
    <property type="protein sequence ID" value="MFM0109150.1"/>
    <property type="molecule type" value="Genomic_DNA"/>
</dbReference>